<accession>A0A2T9X3L9</accession>
<organism evidence="1 2">
    <name type="scientific">Acidianus hospitalis</name>
    <dbReference type="NCBI Taxonomy" id="563177"/>
    <lineage>
        <taxon>Archaea</taxon>
        <taxon>Thermoproteota</taxon>
        <taxon>Thermoprotei</taxon>
        <taxon>Sulfolobales</taxon>
        <taxon>Sulfolobaceae</taxon>
        <taxon>Acidianus</taxon>
    </lineage>
</organism>
<protein>
    <recommendedName>
        <fullName evidence="3">NurA domain-containing protein</fullName>
    </recommendedName>
</protein>
<evidence type="ECO:0000313" key="1">
    <source>
        <dbReference type="EMBL" id="PVU74693.1"/>
    </source>
</evidence>
<sequence>MLDEDVKEILEIINSYPLVMYKIDANYINPPTYESDELYNLAKELEDLAYPTRESDYAKIYYNFFCPVKLKNSIIRFIPIGLAYLKKYDTYEIFINTRGKIQIRRGNKEADKLVKNLLLRTISFSKFQINRGLIITADYIDKHYLEGKVKLKYVKDPTITIEEAKELLKEYKDNLSRKIEGDVSLGDYLRTVKVIYEALGFDVKGELKELYRRYADGRDCGMMELPLEDSTAFKKWLSDESYCGGHPFEVVRGGLFTYGIHLYPPEDGRYVLSPGDYYEEFYKVVKEFLRRKIPFKSPELVNALKVLTGLAEVKVNEINDFPKAIVLYEDVRDKRKIKWEEIEEVEYRREKFKKLNSNSYQY</sequence>
<gene>
    <name evidence="1" type="ORF">DDW13_06490</name>
</gene>
<dbReference type="Proteomes" id="UP000245638">
    <property type="component" value="Unassembled WGS sequence"/>
</dbReference>
<comment type="caution">
    <text evidence="1">The sequence shown here is derived from an EMBL/GenBank/DDBJ whole genome shotgun (WGS) entry which is preliminary data.</text>
</comment>
<name>A0A2T9X3L9_9CREN</name>
<reference evidence="1 2" key="1">
    <citation type="journal article" date="2015" name="Appl. Environ. Microbiol.">
        <title>Nanoarchaeota, Their Sulfolobales Host, and Nanoarchaeota Virus Distribution across Yellowstone National Park Hot Springs.</title>
        <authorList>
            <person name="Munson-McGee J.H."/>
            <person name="Field E.K."/>
            <person name="Bateson M."/>
            <person name="Rooney C."/>
            <person name="Stepanauskas R."/>
            <person name="Young M.J."/>
        </authorList>
    </citation>
    <scope>NUCLEOTIDE SEQUENCE [LARGE SCALE GENOMIC DNA]</scope>
    <source>
        <strain evidence="1">SCGC AC-742_N10</strain>
    </source>
</reference>
<evidence type="ECO:0000313" key="2">
    <source>
        <dbReference type="Proteomes" id="UP000245638"/>
    </source>
</evidence>
<dbReference type="AlphaFoldDB" id="A0A2T9X3L9"/>
<proteinExistence type="predicted"/>
<dbReference type="EMBL" id="QEFD01000191">
    <property type="protein sequence ID" value="PVU74693.1"/>
    <property type="molecule type" value="Genomic_DNA"/>
</dbReference>
<evidence type="ECO:0008006" key="3">
    <source>
        <dbReference type="Google" id="ProtNLM"/>
    </source>
</evidence>